<accession>A0A5N4CAN4</accession>
<feature type="compositionally biased region" description="Polar residues" evidence="1">
    <location>
        <begin position="719"/>
        <end position="736"/>
    </location>
</feature>
<feature type="compositionally biased region" description="Basic residues" evidence="1">
    <location>
        <begin position="745"/>
        <end position="754"/>
    </location>
</feature>
<evidence type="ECO:0000256" key="1">
    <source>
        <dbReference type="SAM" id="MobiDB-lite"/>
    </source>
</evidence>
<evidence type="ECO:0000313" key="2">
    <source>
        <dbReference type="EMBL" id="KAB1255981.1"/>
    </source>
</evidence>
<dbReference type="EMBL" id="JWIN03000031">
    <property type="protein sequence ID" value="KAB1255981.1"/>
    <property type="molecule type" value="Genomic_DNA"/>
</dbReference>
<sequence length="1167" mass="127106">MTEAAWPCTPAGESCAPCEEPRLHSEGVDLSGRPSLTLRWSAWWTLSRGRSKRCLAPGVVLSPGLQGSQEREVTEPAPGELLIERKEQEKGRGRNMEFVSRPVSLTTVTLTAVTELPREPGGRSALADPMRYRNSRASTPQRAGPTPGPMGTMTEGTGWGGEPRESQYICAPLELKTEGSHNAPFQQKARPSHSPDGTRDLKQEVSCHNCPTSLRCVPITVREGCSGVWIITVMLVQCTEMTVERQCASGDQPALLTRRNGLICKPSRINETVKTLSTVLGTQATPGKHQWLLRASSARRWGVVNVCCDLERVSTRAHVESRCEAKSLVDLTGTTALTENLFISLRLSAGLGLPLTRGEGRICVRVSSCSPALERPGLKKEPGARLCGRQEPQGTKQLVKVVWHCAGPQGENVGSVGRRPCQVPGPRDVHGRARTRTWKGRGTIPRPSGTMRKTQDKQGLPTGGSRCLPAIRENLANRTPLPASTWDSDLEASCLGRQLSCARAPTLPRSGLCVAAAAAARTHRRARYCCPDWGKARAPADVPFCLFSGSWLGTVGVKCVRQTVGGRAHLQSPGTRRIPESLSDGEKGIDDHTHLHCLLQKIKTPAKSAQDEALVWSPQERQEGLFTERMLLSTSRCHRQPAGLRTGCTSFPTEELLPHSCPFSERSLPVVSLFQALSSCGGKSGEDPTHQMTVCVNGTDSPGRWKVTAYQPLKGLRTGRSNMTSFAGKTKMSSSLPGKEQPRKDARKSRARGRWRLLACLRPPRWRSRTDRHRGRRSGPRGTPAGPQTSLTRMGKEAALASSLSLNGFRLKTFGGGGRPAPRSPLNRALLFTERRGDKAGNTRQKYSLRRTLSAALTAASSYPQRQSRFRAHLQHLSRQARSCAPRHGLLQLEINDSHAEVGILVFLLLCGHSPRGVCLASVLISLAPCRAKAKIVWLTAAISTANEMGSWWSLRAETGDKRHHSQHGMLGRGEAGRSWEETELGGEGSPGPPRSMGQHQLLKARLVSDQWLRAGCRLRARTPGLPRGPMCQTMKPWRKLALQDIRQAPKTVLQIRAPKGSPGEAVLCSFSQSGLWRLRGGSARARGCSCSACAQAGRRGCKSTSRRRTRRPLLRSGLRGRGKGQTLSCWGALEEALPGTRGPAQRAKVRAPRCVRRVTVTAARQP</sequence>
<evidence type="ECO:0000313" key="3">
    <source>
        <dbReference type="Proteomes" id="UP000299084"/>
    </source>
</evidence>
<feature type="region of interest" description="Disordered" evidence="1">
    <location>
        <begin position="718"/>
        <end position="754"/>
    </location>
</feature>
<feature type="region of interest" description="Disordered" evidence="1">
    <location>
        <begin position="766"/>
        <end position="795"/>
    </location>
</feature>
<name>A0A5N4CAN4_CAMDR</name>
<protein>
    <submittedName>
        <fullName evidence="2">Uncharacterized protein</fullName>
    </submittedName>
</protein>
<feature type="compositionally biased region" description="Basic and acidic residues" evidence="1">
    <location>
        <begin position="82"/>
        <end position="94"/>
    </location>
</feature>
<feature type="region of interest" description="Disordered" evidence="1">
    <location>
        <begin position="118"/>
        <end position="152"/>
    </location>
</feature>
<dbReference type="Proteomes" id="UP000299084">
    <property type="component" value="Unassembled WGS sequence"/>
</dbReference>
<dbReference type="AlphaFoldDB" id="A0A5N4CAN4"/>
<feature type="compositionally biased region" description="Basic residues" evidence="1">
    <location>
        <begin position="766"/>
        <end position="779"/>
    </location>
</feature>
<gene>
    <name evidence="2" type="ORF">Cadr_000029591</name>
</gene>
<organism evidence="2 3">
    <name type="scientific">Camelus dromedarius</name>
    <name type="common">Dromedary</name>
    <name type="synonym">Arabian camel</name>
    <dbReference type="NCBI Taxonomy" id="9838"/>
    <lineage>
        <taxon>Eukaryota</taxon>
        <taxon>Metazoa</taxon>
        <taxon>Chordata</taxon>
        <taxon>Craniata</taxon>
        <taxon>Vertebrata</taxon>
        <taxon>Euteleostomi</taxon>
        <taxon>Mammalia</taxon>
        <taxon>Eutheria</taxon>
        <taxon>Laurasiatheria</taxon>
        <taxon>Artiodactyla</taxon>
        <taxon>Tylopoda</taxon>
        <taxon>Camelidae</taxon>
        <taxon>Camelus</taxon>
    </lineage>
</organism>
<feature type="region of interest" description="Disordered" evidence="1">
    <location>
        <begin position="438"/>
        <end position="464"/>
    </location>
</feature>
<feature type="region of interest" description="Disordered" evidence="1">
    <location>
        <begin position="963"/>
        <end position="998"/>
    </location>
</feature>
<keyword evidence="3" id="KW-1185">Reference proteome</keyword>
<feature type="region of interest" description="Disordered" evidence="1">
    <location>
        <begin position="65"/>
        <end position="94"/>
    </location>
</feature>
<comment type="caution">
    <text evidence="2">The sequence shown here is derived from an EMBL/GenBank/DDBJ whole genome shotgun (WGS) entry which is preliminary data.</text>
</comment>
<proteinExistence type="predicted"/>
<reference evidence="2 3" key="1">
    <citation type="journal article" date="2019" name="Mol. Ecol. Resour.">
        <title>Improving Illumina assemblies with Hi-C and long reads: an example with the North African dromedary.</title>
        <authorList>
            <person name="Elbers J.P."/>
            <person name="Rogers M.F."/>
            <person name="Perelman P.L."/>
            <person name="Proskuryakova A.A."/>
            <person name="Serdyukova N.A."/>
            <person name="Johnson W.E."/>
            <person name="Horin P."/>
            <person name="Corander J."/>
            <person name="Murphy D."/>
            <person name="Burger P.A."/>
        </authorList>
    </citation>
    <scope>NUCLEOTIDE SEQUENCE [LARGE SCALE GENOMIC DNA]</scope>
    <source>
        <strain evidence="2">Drom800</strain>
        <tissue evidence="2">Blood</tissue>
    </source>
</reference>